<keyword evidence="2" id="KW-0472">Membrane</keyword>
<comment type="caution">
    <text evidence="4">The sequence shown here is derived from an EMBL/GenBank/DDBJ whole genome shotgun (WGS) entry which is preliminary data.</text>
</comment>
<keyword evidence="5" id="KW-1185">Reference proteome</keyword>
<gene>
    <name evidence="4" type="ORF">BOX15_Mlig000778g1</name>
</gene>
<dbReference type="EMBL" id="NIVC01000114">
    <property type="protein sequence ID" value="PAA90302.1"/>
    <property type="molecule type" value="Genomic_DNA"/>
</dbReference>
<organism evidence="4 5">
    <name type="scientific">Macrostomum lignano</name>
    <dbReference type="NCBI Taxonomy" id="282301"/>
    <lineage>
        <taxon>Eukaryota</taxon>
        <taxon>Metazoa</taxon>
        <taxon>Spiralia</taxon>
        <taxon>Lophotrochozoa</taxon>
        <taxon>Platyhelminthes</taxon>
        <taxon>Rhabditophora</taxon>
        <taxon>Macrostomorpha</taxon>
        <taxon>Macrostomida</taxon>
        <taxon>Macrostomidae</taxon>
        <taxon>Macrostomum</taxon>
    </lineage>
</organism>
<feature type="compositionally biased region" description="Polar residues" evidence="1">
    <location>
        <begin position="2966"/>
        <end position="2980"/>
    </location>
</feature>
<keyword evidence="2" id="KW-1133">Transmembrane helix</keyword>
<accession>A0A267GYB9</accession>
<dbReference type="PANTHER" id="PTHR48125">
    <property type="entry name" value="LP07818P1"/>
    <property type="match status" value="1"/>
</dbReference>
<protein>
    <submittedName>
        <fullName evidence="4">Uncharacterized protein</fullName>
    </submittedName>
</protein>
<feature type="region of interest" description="Disordered" evidence="1">
    <location>
        <begin position="2966"/>
        <end position="3124"/>
    </location>
</feature>
<dbReference type="PANTHER" id="PTHR48125:SF12">
    <property type="entry name" value="AT HOOK TRANSCRIPTION FACTOR FAMILY-RELATED"/>
    <property type="match status" value="1"/>
</dbReference>
<evidence type="ECO:0000313" key="4">
    <source>
        <dbReference type="EMBL" id="PAA90302.1"/>
    </source>
</evidence>
<feature type="region of interest" description="Disordered" evidence="1">
    <location>
        <begin position="1337"/>
        <end position="1394"/>
    </location>
</feature>
<sequence>MPNHLADSHRLWPILIVFLTGAPVGLLASGVCERPPDPSVAYPMYNRLLNIRLPLRQDPETRGWTAAALRSGPDGLTTAGLYELRHLLATVFPGKLWVHDASSAWLEANGTQLGMRDLIVELNSPADSDHCSHVFQQHLFMAAETRAADTHFNLRQFSDIRVEYHYLFGACQPSKEETVHFFGALRLDKSESACRNLASAQDAAATAAAGLPADLHRLTDRLFFMPSSRFNSTAPASNATSSGLIVSGGAPLPIILQSNSRLLAFIIDFRLRVDNPTTDWLMLDSDIAQRYAQLSRHSDDYGVQRQGAAPSCLNYLNFASPPATQLAASCVACYDISASVSVNISLSESADIRPPQCETIASVRADNSRRVIETRDILASLARSNSTAHLFVPANHSSAYVHIRSVSCSAQPKRLVVDLSIKLKARHPALLRYPLVLQSGLQRNINAYLVRKHLGLASVRLSQPVSAYSSDCGNGGNGKPAPDNDLTLLTRLCATAKLAGSVSILRQQFQLSLDRQSLLAQVPISRPDLTTGLIRFFLIAAVSQIDKPEYRSLTSNLSLSVSHQVAGKTSNAAVAVIDVKVSYAVNDSFKSSDAADFNARFVRSIRLISGDFGPLTTLNSAANVERRSCNAAATATPGPATTPSPTPTPKKPDGSTADLDANHALRLVFTVSSKLLYGGRIGDYLLTSGLNAALRRAGLRDIEDVDLTAKDCRAGDTCRITAMILCSNHSSSSSNATSPGMHDITLTALTASLSGDSLLQPVDLRADIVPTLPPQQIPASSIIYRYATSSYFNRPPPVMGSTSIAPVRLTILWRLVSVNASAPLAYRSWPTNPQSSGANRLQFLLEQMLVDLLGGRLVSWPVAVRYKSDSKLARLDALVALDAKSPLARLSDEASATADKMPLFSFVRLSDLRLSGQPTASGLFNSALMLQTYLLRNFVSNATLQAMPESDLHRLLSGKLRFVQSVIFSGQQGRPQLVSFEYRARRQLDASIRIDGLSRIAWPANRTAVSATGANFDETSLSKLINSELEALQANVNVFPLVFDNQSSTLRLLDTRTGLTAPRWCDLLLRFRPSPADIAVAAADASWLPVANRLSAWLGANASHVTVLSLPTDPSGTIEALAVVPQAGAAVSCSQVAVQLLNWSATATSDKRLIAARSLSDNVLSTSDGPSTANLTVLVRHSALQPFSRQSSDSSGEYFCFLITWAHALFNTNSEGGVCVSNLVEQHRIRLNPLSNATSAALQLSTVSAFTSMPPDTVMQRFWAFKNFYLSSNESFIDLDRMRLQQLDQQRPNSSEDSYASLIIRQLPPAPEHRVVNVSTVAMETTTAATVVQTSVATSEATTATTTTAAATDEAKATPAPGGPLPTTQQTLKGATAAATTTPAPTSPHPMGPDYIPIDRMATLSINLSMPADPWLARYFLAAAAPQSANQTSAEEAKALSDYLLKSALQQSLQRSAWQIASDEIGAVRISVDSNSMTIYISVDLLLPASRNIADLESVLRTGVDQSMLLSTVFSKRAYSVLIVNLPTRRYLYRPQPAVATPQPPPASARLSIDQTMLIRLADTAPDYLRLRTVGGMDSSAREDLLLDFLFQQLVADACGSQQLIGRPRLIRYKADKELALLQLRYDISQVNASRLKLFSSDFASAWQRRQPSASTLRSILYLDFRSGPPPPHRGLLLYQRLRLESYINKKSLMSLPSDYLALLLRPKIRYVMQQVFPGGSASVPQFLDVDATYAKKDGALEIVALTRVAIPSGFRLAKLEQRLQLHVMQRLEQLANDINLVPSVFSVGKTDVRVVDLKEGLSQPFWCDLVYSFTVESARLPAQGFELATYLSQLLAPKLQQPTHLERLAVLQWGPATGSSSTHLLEVQALVTMSSSRSLPFDQATSILMKAAAAVESPSRLTTRAVAAPFHGSSSAASLGPGSSTRYRRVNQAVTFISGNSAALADSDKLAKYACHLYQSSLESAHWFALYVVPHSCSAAVTAANIRVAVSQQQPQLSIPGLRMNISATVVSQTKSVEVASTATRAFQSALAIKNFYFNSGELVLSEGVHVQDVSVYISVQPDSVTKPAQLVTNSTTTGTSAAAATTTDSTDTTATTAITVATTTSPASVSTIATTTRPRTVLYYNLKLQFPLSNATWDYLAEPDSPMALLLARSLLNDALLANASVSKLAQHLIVTNISRDLSDNATTAELGLGQALAKFQPPSAVDSPDHLRLSVAQAVSNWPLAAALFTDRPIVTVWPEFEPLPTPPQNSTESDTPAQPPASKSRRRRSTSSAASSEFVEHRLQLFASPSLPVFYRYRDIPLRPDPLLSFLTQRLLNTAMQRWTNQTSSDWPKLAWLRSDNISVTLCIRYPKPAGLSQRQVMDGFSAAWVAVNNELASCSLCLARHQELRPVATADAANETVGLLIYQRLQFDGFVGSDTMRKLSHDDLNQLMRHRLHFILAQLYPGNGTSLGNVSSLTLAGFDFECYGRNSTVIAFLLVRLLARADVSEADIRDHVTKQLLRLATNEHVLPAQLSSRGIDLRLLTRRTGLPAGVADWFDVQATFDYAEEGPSLHGYALAAGARRHLEGLLSRSSASSNSIRVVQLRLMRWKRLGSGGPGRHHQLVSVLATLASTGPRNPDSTPRQLRAQLANLTGLTGSNLTLPLQDFDHQPQHYDRHHLQLMHSGVAVQQSVHLVDSGPAQPDSRNDSSLTSDFICLLIASAFRQRGSGRLRFVDDLCAARVTQRGLLRPHPLSARRIPATAAAAYFTLHNSSQPFNPDEATDAINQLASSLNAYADIAGRSLALGEVTPIQPVPIYQLLRFDSAGFPDDLRNSSSLLYLDTTEAIKRSLAVYLRGVANLFSGQVTAVRYSPGSILVSVSYQVYPRLLDTGSAAKHIELNTEALFTSSSPFHGLQLDRDGSFVSTAPIAVHRQPKLDKTDEQSVPIAIYCILGVACLLLLILSTLLIIRLYRMRRNNYGSRIRPQQPSTNSQRRSLMFDSDDKPQQQQQQQQRDAEKGLTAPATTAPAPAPAPASENPAASRPDAPESSNRRNSNINNTGRAADPTRLPSTEVPAPPRLPQPPESRRASAAASSRRASAASCSRTAGTAPNAGSNLAPNAAPNVAPSASPNAHPASQV</sequence>
<evidence type="ECO:0000256" key="3">
    <source>
        <dbReference type="SAM" id="SignalP"/>
    </source>
</evidence>
<reference evidence="4 5" key="1">
    <citation type="submission" date="2017-06" db="EMBL/GenBank/DDBJ databases">
        <title>A platform for efficient transgenesis in Macrostomum lignano, a flatworm model organism for stem cell research.</title>
        <authorList>
            <person name="Berezikov E."/>
        </authorList>
    </citation>
    <scope>NUCLEOTIDE SEQUENCE [LARGE SCALE GENOMIC DNA]</scope>
    <source>
        <strain evidence="4">DV1</strain>
        <tissue evidence="4">Whole organism</tissue>
    </source>
</reference>
<feature type="region of interest" description="Disordered" evidence="1">
    <location>
        <begin position="629"/>
        <end position="657"/>
    </location>
</feature>
<feature type="compositionally biased region" description="Pro residues" evidence="1">
    <location>
        <begin position="640"/>
        <end position="649"/>
    </location>
</feature>
<dbReference type="Proteomes" id="UP000215902">
    <property type="component" value="Unassembled WGS sequence"/>
</dbReference>
<evidence type="ECO:0000256" key="1">
    <source>
        <dbReference type="SAM" id="MobiDB-lite"/>
    </source>
</evidence>
<feature type="compositionally biased region" description="Low complexity" evidence="1">
    <location>
        <begin position="3100"/>
        <end position="3124"/>
    </location>
</feature>
<feature type="transmembrane region" description="Helical" evidence="2">
    <location>
        <begin position="2932"/>
        <end position="2957"/>
    </location>
</feature>
<feature type="compositionally biased region" description="Pro residues" evidence="1">
    <location>
        <begin position="3060"/>
        <end position="3069"/>
    </location>
</feature>
<name>A0A267GYB9_9PLAT</name>
<feature type="compositionally biased region" description="Low complexity" evidence="1">
    <location>
        <begin position="3074"/>
        <end position="3090"/>
    </location>
</feature>
<feature type="chain" id="PRO_5012221764" evidence="3">
    <location>
        <begin position="29"/>
        <end position="3124"/>
    </location>
</feature>
<evidence type="ECO:0000313" key="5">
    <source>
        <dbReference type="Proteomes" id="UP000215902"/>
    </source>
</evidence>
<proteinExistence type="predicted"/>
<keyword evidence="2" id="KW-0812">Transmembrane</keyword>
<keyword evidence="3" id="KW-0732">Signal</keyword>
<feature type="signal peptide" evidence="3">
    <location>
        <begin position="1"/>
        <end position="28"/>
    </location>
</feature>
<feature type="compositionally biased region" description="Low complexity" evidence="1">
    <location>
        <begin position="1337"/>
        <end position="1384"/>
    </location>
</feature>
<feature type="region of interest" description="Disordered" evidence="1">
    <location>
        <begin position="2243"/>
        <end position="2279"/>
    </location>
</feature>
<evidence type="ECO:0000256" key="2">
    <source>
        <dbReference type="SAM" id="Phobius"/>
    </source>
</evidence>
<feature type="compositionally biased region" description="Low complexity" evidence="1">
    <location>
        <begin position="3006"/>
        <end position="3026"/>
    </location>
</feature>